<dbReference type="KEGG" id="pbut:DTO10_20120"/>
<dbReference type="Pfam" id="PF03419">
    <property type="entry name" value="Peptidase_U4"/>
    <property type="match status" value="1"/>
</dbReference>
<reference evidence="3 6" key="2">
    <citation type="submission" date="2018-07" db="EMBL/GenBank/DDBJ databases">
        <title>The molecular basis for the intramolecular migration of carboxyl group in the catabolism of para-hydroxybenzoate via gentisate.</title>
        <authorList>
            <person name="Zhao H."/>
            <person name="Xu Y."/>
            <person name="Lin S."/>
            <person name="Spain J.C."/>
            <person name="Zhou N.-Y."/>
        </authorList>
    </citation>
    <scope>NUCLEOTIDE SEQUENCE [LARGE SCALE GENOMIC DNA]</scope>
    <source>
        <strain evidence="3 6">PHB-7a</strain>
    </source>
</reference>
<protein>
    <submittedName>
        <fullName evidence="4">Sigma-E processing peptidase SpoIIGA</fullName>
    </submittedName>
</protein>
<keyword evidence="6" id="KW-1185">Reference proteome</keyword>
<dbReference type="Proteomes" id="UP000220106">
    <property type="component" value="Unassembled WGS sequence"/>
</dbReference>
<feature type="transmembrane region" description="Helical" evidence="2">
    <location>
        <begin position="77"/>
        <end position="94"/>
    </location>
</feature>
<name>A0AAX0S6W7_9BACI</name>
<gene>
    <name evidence="4" type="primary">spoIIGA</name>
    <name evidence="4" type="ORF">CN689_07525</name>
    <name evidence="3" type="ORF">DTO10_20120</name>
</gene>
<organism evidence="4 5">
    <name type="scientific">Peribacillus butanolivorans</name>
    <dbReference type="NCBI Taxonomy" id="421767"/>
    <lineage>
        <taxon>Bacteria</taxon>
        <taxon>Bacillati</taxon>
        <taxon>Bacillota</taxon>
        <taxon>Bacilli</taxon>
        <taxon>Bacillales</taxon>
        <taxon>Bacillaceae</taxon>
        <taxon>Peribacillus</taxon>
    </lineage>
</organism>
<dbReference type="EMBL" id="CP030926">
    <property type="protein sequence ID" value="AXN40452.1"/>
    <property type="molecule type" value="Genomic_DNA"/>
</dbReference>
<keyword evidence="2" id="KW-1133">Transmembrane helix</keyword>
<dbReference type="InterPro" id="IPR005081">
    <property type="entry name" value="SpoIIGA"/>
</dbReference>
<dbReference type="PIRSF" id="PIRSF018571">
    <property type="entry name" value="SpoIIGA"/>
    <property type="match status" value="1"/>
</dbReference>
<evidence type="ECO:0000256" key="1">
    <source>
        <dbReference type="PIRSR" id="PIRSR018571-1"/>
    </source>
</evidence>
<evidence type="ECO:0000313" key="5">
    <source>
        <dbReference type="Proteomes" id="UP000220106"/>
    </source>
</evidence>
<dbReference type="GO" id="GO:0004190">
    <property type="term" value="F:aspartic-type endopeptidase activity"/>
    <property type="evidence" value="ECO:0007669"/>
    <property type="project" value="InterPro"/>
</dbReference>
<keyword evidence="2" id="KW-0472">Membrane</keyword>
<accession>A0AAX0S6W7</accession>
<feature type="transmembrane region" description="Helical" evidence="2">
    <location>
        <begin position="147"/>
        <end position="163"/>
    </location>
</feature>
<evidence type="ECO:0000256" key="2">
    <source>
        <dbReference type="SAM" id="Phobius"/>
    </source>
</evidence>
<evidence type="ECO:0000313" key="6">
    <source>
        <dbReference type="Proteomes" id="UP000260457"/>
    </source>
</evidence>
<dbReference type="NCBIfam" id="TIGR02854">
    <property type="entry name" value="spore_II_GA"/>
    <property type="match status" value="1"/>
</dbReference>
<dbReference type="GO" id="GO:0006508">
    <property type="term" value="P:proteolysis"/>
    <property type="evidence" value="ECO:0007669"/>
    <property type="project" value="InterPro"/>
</dbReference>
<proteinExistence type="predicted"/>
<keyword evidence="2" id="KW-0812">Transmembrane</keyword>
<dbReference type="AlphaFoldDB" id="A0AAX0S6W7"/>
<feature type="transmembrane region" description="Helical" evidence="2">
    <location>
        <begin position="20"/>
        <end position="41"/>
    </location>
</feature>
<sequence>MLFASGRLVPKRRGGCLTLYLDVIWLLNWSFDCLLLYWSAIILKRRVALWRVCVGGLIGSFIIVLAFTPFYAIADRVYMKILVSLFMVLATFGFNRFNLFMKSVATLYFVTFLSGGILLGLHYLFEFQIVSKDPGQYAGINRFGDPVSWIFVMIGFPLAWQFSKRTLEGMEMTKLTHEQMVTVSVKVLDFEGTFNGLVDSGNQLYDPITRSPVMIISLSGGEEGIPADMLDLFKNPDNLVQQEEQPEYSWTGRMRVIPYKVVGHEHQLLTAIKPDFIKIVQGEKEYHVKQGLVSFTFQQLSPDNSYQSIVHPKMLTGIPVQNAS</sequence>
<feature type="transmembrane region" description="Helical" evidence="2">
    <location>
        <begin position="48"/>
        <end position="71"/>
    </location>
</feature>
<feature type="active site" evidence="1">
    <location>
        <position position="199"/>
    </location>
</feature>
<dbReference type="GO" id="GO:0030436">
    <property type="term" value="P:asexual sporulation"/>
    <property type="evidence" value="ECO:0007669"/>
    <property type="project" value="InterPro"/>
</dbReference>
<feature type="transmembrane region" description="Helical" evidence="2">
    <location>
        <begin position="106"/>
        <end position="125"/>
    </location>
</feature>
<dbReference type="Proteomes" id="UP000260457">
    <property type="component" value="Chromosome"/>
</dbReference>
<evidence type="ECO:0000313" key="4">
    <source>
        <dbReference type="EMBL" id="PEJ35157.1"/>
    </source>
</evidence>
<evidence type="ECO:0000313" key="3">
    <source>
        <dbReference type="EMBL" id="AXN40452.1"/>
    </source>
</evidence>
<dbReference type="EMBL" id="NUEQ01000013">
    <property type="protein sequence ID" value="PEJ35157.1"/>
    <property type="molecule type" value="Genomic_DNA"/>
</dbReference>
<reference evidence="4 5" key="1">
    <citation type="submission" date="2017-09" db="EMBL/GenBank/DDBJ databases">
        <title>Large-scale bioinformatics analysis of Bacillus genomes uncovers conserved roles of natural products in bacterial physiology.</title>
        <authorList>
            <consortium name="Agbiome Team Llc"/>
            <person name="Bleich R.M."/>
            <person name="Kirk G.J."/>
            <person name="Santa Maria K.C."/>
            <person name="Allen S.E."/>
            <person name="Farag S."/>
            <person name="Shank E.A."/>
            <person name="Bowers A."/>
        </authorList>
    </citation>
    <scope>NUCLEOTIDE SEQUENCE [LARGE SCALE GENOMIC DNA]</scope>
    <source>
        <strain evidence="4 5">AFS003229</strain>
    </source>
</reference>